<gene>
    <name evidence="1" type="ORF">ACFO5S_22125</name>
</gene>
<comment type="caution">
    <text evidence="1">The sequence shown here is derived from an EMBL/GenBank/DDBJ whole genome shotgun (WGS) entry which is preliminary data.</text>
</comment>
<name>A0ABV9PKQ6_9FLAO</name>
<dbReference type="Proteomes" id="UP001595935">
    <property type="component" value="Unassembled WGS sequence"/>
</dbReference>
<accession>A0ABV9PKQ6</accession>
<dbReference type="EMBL" id="JBHSGV010000013">
    <property type="protein sequence ID" value="MFC4750166.1"/>
    <property type="molecule type" value="Genomic_DNA"/>
</dbReference>
<evidence type="ECO:0000313" key="2">
    <source>
        <dbReference type="Proteomes" id="UP001595935"/>
    </source>
</evidence>
<proteinExistence type="predicted"/>
<reference evidence="2" key="1">
    <citation type="journal article" date="2019" name="Int. J. Syst. Evol. Microbiol.">
        <title>The Global Catalogue of Microorganisms (GCM) 10K type strain sequencing project: providing services to taxonomists for standard genome sequencing and annotation.</title>
        <authorList>
            <consortium name="The Broad Institute Genomics Platform"/>
            <consortium name="The Broad Institute Genome Sequencing Center for Infectious Disease"/>
            <person name="Wu L."/>
            <person name="Ma J."/>
        </authorList>
    </citation>
    <scope>NUCLEOTIDE SEQUENCE [LARGE SCALE GENOMIC DNA]</scope>
    <source>
        <strain evidence="2">WYCCWR 13023</strain>
    </source>
</reference>
<protein>
    <submittedName>
        <fullName evidence="1">Uncharacterized protein</fullName>
    </submittedName>
</protein>
<evidence type="ECO:0000313" key="1">
    <source>
        <dbReference type="EMBL" id="MFC4750166.1"/>
    </source>
</evidence>
<keyword evidence="2" id="KW-1185">Reference proteome</keyword>
<dbReference type="RefSeq" id="WP_213260160.1">
    <property type="nucleotide sequence ID" value="NZ_JAGYWA010000013.1"/>
</dbReference>
<organism evidence="1 2">
    <name type="scientific">Flavobacterium branchiicola</name>
    <dbReference type="NCBI Taxonomy" id="1114875"/>
    <lineage>
        <taxon>Bacteria</taxon>
        <taxon>Pseudomonadati</taxon>
        <taxon>Bacteroidota</taxon>
        <taxon>Flavobacteriia</taxon>
        <taxon>Flavobacteriales</taxon>
        <taxon>Flavobacteriaceae</taxon>
        <taxon>Flavobacterium</taxon>
    </lineage>
</organism>
<sequence>METREIYLKRYLVTSKARVLCVLCFLFDNEGNNIKGDLKPLAFDKIRTFFDDNNDVSSQTLFKMESAYYLGYYDNKTKEYTIRKFMD</sequence>